<dbReference type="AlphaFoldDB" id="A0A934V746"/>
<organism evidence="2 3">
    <name type="scientific">Luteolibacter yonseiensis</name>
    <dbReference type="NCBI Taxonomy" id="1144680"/>
    <lineage>
        <taxon>Bacteria</taxon>
        <taxon>Pseudomonadati</taxon>
        <taxon>Verrucomicrobiota</taxon>
        <taxon>Verrucomicrobiia</taxon>
        <taxon>Verrucomicrobiales</taxon>
        <taxon>Verrucomicrobiaceae</taxon>
        <taxon>Luteolibacter</taxon>
    </lineage>
</organism>
<evidence type="ECO:0000313" key="3">
    <source>
        <dbReference type="Proteomes" id="UP000600139"/>
    </source>
</evidence>
<dbReference type="RefSeq" id="WP_200350709.1">
    <property type="nucleotide sequence ID" value="NZ_BAABHZ010000008.1"/>
</dbReference>
<accession>A0A934V746</accession>
<evidence type="ECO:0000256" key="1">
    <source>
        <dbReference type="SAM" id="MobiDB-lite"/>
    </source>
</evidence>
<gene>
    <name evidence="2" type="ORF">JIN84_08995</name>
</gene>
<comment type="caution">
    <text evidence="2">The sequence shown here is derived from an EMBL/GenBank/DDBJ whole genome shotgun (WGS) entry which is preliminary data.</text>
</comment>
<keyword evidence="3" id="KW-1185">Reference proteome</keyword>
<name>A0A934V746_9BACT</name>
<reference evidence="2" key="1">
    <citation type="submission" date="2021-01" db="EMBL/GenBank/DDBJ databases">
        <title>Modified the classification status of verrucomicrobia.</title>
        <authorList>
            <person name="Feng X."/>
        </authorList>
    </citation>
    <scope>NUCLEOTIDE SEQUENCE</scope>
    <source>
        <strain evidence="2">JCM 18052</strain>
    </source>
</reference>
<feature type="region of interest" description="Disordered" evidence="1">
    <location>
        <begin position="165"/>
        <end position="279"/>
    </location>
</feature>
<proteinExistence type="predicted"/>
<evidence type="ECO:0000313" key="2">
    <source>
        <dbReference type="EMBL" id="MBK1815752.1"/>
    </source>
</evidence>
<dbReference type="EMBL" id="JAENIK010000009">
    <property type="protein sequence ID" value="MBK1815752.1"/>
    <property type="molecule type" value="Genomic_DNA"/>
</dbReference>
<dbReference type="Proteomes" id="UP000600139">
    <property type="component" value="Unassembled WGS sequence"/>
</dbReference>
<protein>
    <submittedName>
        <fullName evidence="2">Uncharacterized protein</fullName>
    </submittedName>
</protein>
<sequence>MKSPAIPDPTTFDTRAAFQGFVNRDATRQDPRETLWEEKIRPLCVYTILRFRKTVELRDYLDELKIFDALLAEGGATSGSRFKPDQGKGPLADPKLKKTQALLSKTRKWLHLPPLGRGSAKGPDYELAMQRWRDENGDPTDEMILNGWRPRPVSYSGLRFQPEKELAPGSEATGGRSAFASPSVSAMLSTDDRGGNARAEYPRPASTGQDPVESKAPTAKKSGESASDSSTDVAPRRQGTSERTPDEVLASIPRNEDGSIKTDFTTKAPVNLDRFRVKH</sequence>